<dbReference type="GO" id="GO:0006888">
    <property type="term" value="P:endoplasmic reticulum to Golgi vesicle-mediated transport"/>
    <property type="evidence" value="ECO:0007669"/>
    <property type="project" value="TreeGrafter"/>
</dbReference>
<feature type="compositionally biased region" description="Polar residues" evidence="7">
    <location>
        <begin position="302"/>
        <end position="311"/>
    </location>
</feature>
<keyword evidence="6 8" id="KW-0472">Membrane</keyword>
<dbReference type="GO" id="GO:0031902">
    <property type="term" value="C:late endosome membrane"/>
    <property type="evidence" value="ECO:0007669"/>
    <property type="project" value="TreeGrafter"/>
</dbReference>
<dbReference type="GO" id="GO:0005794">
    <property type="term" value="C:Golgi apparatus"/>
    <property type="evidence" value="ECO:0007669"/>
    <property type="project" value="TreeGrafter"/>
</dbReference>
<dbReference type="Gene3D" id="1.20.5.110">
    <property type="match status" value="1"/>
</dbReference>
<feature type="region of interest" description="Disordered" evidence="7">
    <location>
        <begin position="249"/>
        <end position="311"/>
    </location>
</feature>
<dbReference type="PANTHER" id="PTHR21230">
    <property type="entry name" value="VESICLE TRANSPORT V-SNARE PROTEIN VTI1-RELATED"/>
    <property type="match status" value="1"/>
</dbReference>
<accession>A0A167UVB7</accession>
<dbReference type="GO" id="GO:0000149">
    <property type="term" value="F:SNARE binding"/>
    <property type="evidence" value="ECO:0007669"/>
    <property type="project" value="TreeGrafter"/>
</dbReference>
<keyword evidence="3 8" id="KW-0812">Transmembrane</keyword>
<dbReference type="GO" id="GO:0031201">
    <property type="term" value="C:SNARE complex"/>
    <property type="evidence" value="ECO:0007669"/>
    <property type="project" value="TreeGrafter"/>
</dbReference>
<dbReference type="Proteomes" id="UP000242877">
    <property type="component" value="Unassembled WGS sequence"/>
</dbReference>
<evidence type="ECO:0000256" key="8">
    <source>
        <dbReference type="SAM" id="Phobius"/>
    </source>
</evidence>
<dbReference type="GO" id="GO:0015031">
    <property type="term" value="P:protein transport"/>
    <property type="evidence" value="ECO:0007669"/>
    <property type="project" value="UniProtKB-KW"/>
</dbReference>
<name>A0A167UVB7_9EURO</name>
<dbReference type="OrthoDB" id="158360at2759"/>
<feature type="transmembrane region" description="Helical" evidence="8">
    <location>
        <begin position="111"/>
        <end position="133"/>
    </location>
</feature>
<comment type="subcellular location">
    <subcellularLocation>
        <location evidence="1">Membrane</location>
        <topology evidence="1">Single-pass type IV membrane protein</topology>
    </subcellularLocation>
</comment>
<evidence type="ECO:0000256" key="2">
    <source>
        <dbReference type="ARBA" id="ARBA00022448"/>
    </source>
</evidence>
<dbReference type="GO" id="GO:0005484">
    <property type="term" value="F:SNAP receptor activity"/>
    <property type="evidence" value="ECO:0007669"/>
    <property type="project" value="TreeGrafter"/>
</dbReference>
<evidence type="ECO:0000256" key="7">
    <source>
        <dbReference type="SAM" id="MobiDB-lite"/>
    </source>
</evidence>
<dbReference type="EMBL" id="AZGZ01000053">
    <property type="protein sequence ID" value="KZZ86655.1"/>
    <property type="molecule type" value="Genomic_DNA"/>
</dbReference>
<evidence type="ECO:0000256" key="3">
    <source>
        <dbReference type="ARBA" id="ARBA00022692"/>
    </source>
</evidence>
<dbReference type="VEuPathDB" id="FungiDB:AAP_06357"/>
<keyword evidence="5 8" id="KW-1133">Transmembrane helix</keyword>
<keyword evidence="10" id="KW-1185">Reference proteome</keyword>
<feature type="region of interest" description="Disordered" evidence="7">
    <location>
        <begin position="1"/>
        <end position="102"/>
    </location>
</feature>
<evidence type="ECO:0000256" key="1">
    <source>
        <dbReference type="ARBA" id="ARBA00004211"/>
    </source>
</evidence>
<dbReference type="PANTHER" id="PTHR21230:SF1">
    <property type="entry name" value="GOLGI SNAP RECEPTOR COMPLEX MEMBER 2"/>
    <property type="match status" value="1"/>
</dbReference>
<dbReference type="FunFam" id="1.20.5.110:FF:000054">
    <property type="entry name" value="Protein transport protein BOS1"/>
    <property type="match status" value="1"/>
</dbReference>
<dbReference type="SUPFAM" id="SSF58038">
    <property type="entry name" value="SNARE fusion complex"/>
    <property type="match status" value="1"/>
</dbReference>
<dbReference type="GO" id="GO:0012507">
    <property type="term" value="C:ER to Golgi transport vesicle membrane"/>
    <property type="evidence" value="ECO:0007669"/>
    <property type="project" value="TreeGrafter"/>
</dbReference>
<proteinExistence type="predicted"/>
<gene>
    <name evidence="9" type="ORF">AAP_06357</name>
</gene>
<dbReference type="GO" id="GO:0006906">
    <property type="term" value="P:vesicle fusion"/>
    <property type="evidence" value="ECO:0007669"/>
    <property type="project" value="TreeGrafter"/>
</dbReference>
<evidence type="ECO:0000256" key="4">
    <source>
        <dbReference type="ARBA" id="ARBA00022927"/>
    </source>
</evidence>
<feature type="transmembrane region" description="Helical" evidence="8">
    <location>
        <begin position="390"/>
        <end position="410"/>
    </location>
</feature>
<dbReference type="GO" id="GO:0005789">
    <property type="term" value="C:endoplasmic reticulum membrane"/>
    <property type="evidence" value="ECO:0007669"/>
    <property type="project" value="TreeGrafter"/>
</dbReference>
<reference evidence="9 10" key="1">
    <citation type="journal article" date="2016" name="Genome Biol. Evol.">
        <title>Divergent and convergent evolution of fungal pathogenicity.</title>
        <authorList>
            <person name="Shang Y."/>
            <person name="Xiao G."/>
            <person name="Zheng P."/>
            <person name="Cen K."/>
            <person name="Zhan S."/>
            <person name="Wang C."/>
        </authorList>
    </citation>
    <scope>NUCLEOTIDE SEQUENCE [LARGE SCALE GENOMIC DNA]</scope>
    <source>
        <strain evidence="9 10">ARSEF 7405</strain>
    </source>
</reference>
<feature type="transmembrane region" description="Helical" evidence="8">
    <location>
        <begin position="145"/>
        <end position="165"/>
    </location>
</feature>
<protein>
    <submittedName>
        <fullName evidence="9">Transporter bos1</fullName>
    </submittedName>
</protein>
<keyword evidence="2" id="KW-0813">Transport</keyword>
<dbReference type="AlphaFoldDB" id="A0A167UVB7"/>
<organism evidence="9 10">
    <name type="scientific">Ascosphaera apis ARSEF 7405</name>
    <dbReference type="NCBI Taxonomy" id="392613"/>
    <lineage>
        <taxon>Eukaryota</taxon>
        <taxon>Fungi</taxon>
        <taxon>Dikarya</taxon>
        <taxon>Ascomycota</taxon>
        <taxon>Pezizomycotina</taxon>
        <taxon>Eurotiomycetes</taxon>
        <taxon>Eurotiomycetidae</taxon>
        <taxon>Onygenales</taxon>
        <taxon>Ascosphaeraceae</taxon>
        <taxon>Ascosphaera</taxon>
    </lineage>
</organism>
<evidence type="ECO:0000256" key="6">
    <source>
        <dbReference type="ARBA" id="ARBA00023136"/>
    </source>
</evidence>
<dbReference type="CDD" id="cd15863">
    <property type="entry name" value="SNARE_GS27"/>
    <property type="match status" value="1"/>
</dbReference>
<feature type="compositionally biased region" description="Polar residues" evidence="7">
    <location>
        <begin position="34"/>
        <end position="55"/>
    </location>
</feature>
<keyword evidence="4" id="KW-0653">Protein transport</keyword>
<dbReference type="Pfam" id="PF12352">
    <property type="entry name" value="V-SNARE_C"/>
    <property type="match status" value="1"/>
</dbReference>
<evidence type="ECO:0000313" key="10">
    <source>
        <dbReference type="Proteomes" id="UP000242877"/>
    </source>
</evidence>
<comment type="caution">
    <text evidence="9">The sequence shown here is derived from an EMBL/GenBank/DDBJ whole genome shotgun (WGS) entry which is preliminary data.</text>
</comment>
<evidence type="ECO:0000256" key="5">
    <source>
        <dbReference type="ARBA" id="ARBA00022989"/>
    </source>
</evidence>
<feature type="compositionally biased region" description="Low complexity" evidence="7">
    <location>
        <begin position="276"/>
        <end position="291"/>
    </location>
</feature>
<evidence type="ECO:0000313" key="9">
    <source>
        <dbReference type="EMBL" id="KZZ86655.1"/>
    </source>
</evidence>
<sequence>MSSSPTEKSYAEVTAEGELQTPAEAMPPPPITIENRTPLPNDNITDPSSPGSKVTSIHPDPSAPSAPAAPSVGKPTPVPKDPNFDDAVVPPPSSSKTPHSINHSSGCCAKLAKAACGANALAMLGVAGVAGWAGWRKHVRGELNGQVAGCIVGGVALNSLFNAALKQSAAVRRDLDTFAEQPASFSPALMGQLSASLTSFSRTIDDYNQLSKKEIIPAKQEKAYERIKNFRAELAEYRSQFDRLKKEREDALASSSRTELLGRRPHNTITPENPYATTTASSQQQQAQQQQPSIWSRPGGPTAQSLSFTGSLSPDYARESHALRESSFLRQTSSQIDEYLERGRAVLGDLHQQREILKGTQRRLYSVGNTLGISGDTIRRIERRVKGDKAVFWGGCVVFAGFVWVCLHYLR</sequence>